<dbReference type="InterPro" id="IPR016197">
    <property type="entry name" value="Chromo-like_dom_sf"/>
</dbReference>
<dbReference type="InterPro" id="IPR028245">
    <property type="entry name" value="PIL1/LSP1"/>
</dbReference>
<dbReference type="SUPFAM" id="SSF54160">
    <property type="entry name" value="Chromo domain-like"/>
    <property type="match status" value="1"/>
</dbReference>
<evidence type="ECO:0000259" key="10">
    <source>
        <dbReference type="Pfam" id="PF22732"/>
    </source>
</evidence>
<dbReference type="Proteomes" id="UP000232875">
    <property type="component" value="Unassembled WGS sequence"/>
</dbReference>
<dbReference type="InterPro" id="IPR027267">
    <property type="entry name" value="AH/BAR_dom_sf"/>
</dbReference>
<accession>A0A2N1JAR6</accession>
<dbReference type="GO" id="GO:0006325">
    <property type="term" value="P:chromatin organization"/>
    <property type="evidence" value="ECO:0007669"/>
    <property type="project" value="UniProtKB-KW"/>
</dbReference>
<keyword evidence="12" id="KW-1185">Reference proteome</keyword>
<feature type="compositionally biased region" description="Low complexity" evidence="8">
    <location>
        <begin position="892"/>
        <end position="903"/>
    </location>
</feature>
<keyword evidence="5" id="KW-0805">Transcription regulation</keyword>
<feature type="region of interest" description="Disordered" evidence="8">
    <location>
        <begin position="647"/>
        <end position="842"/>
    </location>
</feature>
<comment type="subcellular location">
    <subcellularLocation>
        <location evidence="1">Nucleus</location>
    </subcellularLocation>
</comment>
<feature type="region of interest" description="Disordered" evidence="8">
    <location>
        <begin position="989"/>
        <end position="1021"/>
    </location>
</feature>
<dbReference type="Pfam" id="PF22732">
    <property type="entry name" value="MSL3_chromo-like"/>
    <property type="match status" value="1"/>
</dbReference>
<feature type="compositionally biased region" description="Polar residues" evidence="8">
    <location>
        <begin position="1193"/>
        <end position="1211"/>
    </location>
</feature>
<proteinExistence type="inferred from homology"/>
<organism evidence="11 12">
    <name type="scientific">Malassezia vespertilionis</name>
    <dbReference type="NCBI Taxonomy" id="2020962"/>
    <lineage>
        <taxon>Eukaryota</taxon>
        <taxon>Fungi</taxon>
        <taxon>Dikarya</taxon>
        <taxon>Basidiomycota</taxon>
        <taxon>Ustilaginomycotina</taxon>
        <taxon>Malasseziomycetes</taxon>
        <taxon>Malasseziales</taxon>
        <taxon>Malasseziaceae</taxon>
        <taxon>Malassezia</taxon>
    </lineage>
</organism>
<comment type="similarity">
    <text evidence="2">Belongs to the MRG family.</text>
</comment>
<gene>
    <name evidence="11" type="primary">EAF3</name>
    <name evidence="11" type="ORF">MVES_002370</name>
</gene>
<evidence type="ECO:0000256" key="7">
    <source>
        <dbReference type="ARBA" id="ARBA00023242"/>
    </source>
</evidence>
<reference evidence="11 12" key="1">
    <citation type="submission" date="2017-10" db="EMBL/GenBank/DDBJ databases">
        <title>A novel species of cold-tolerant Malassezia isolated from bats.</title>
        <authorList>
            <person name="Lorch J.M."/>
            <person name="Palmer J.M."/>
            <person name="Vanderwolf K.J."/>
            <person name="Schmidt K.Z."/>
            <person name="Verant M.L."/>
            <person name="Weller T.J."/>
            <person name="Blehert D.S."/>
        </authorList>
    </citation>
    <scope>NUCLEOTIDE SEQUENCE [LARGE SCALE GENOMIC DNA]</scope>
    <source>
        <strain evidence="11 12">NWHC:44797-103</strain>
    </source>
</reference>
<feature type="compositionally biased region" description="Basic residues" evidence="8">
    <location>
        <begin position="663"/>
        <end position="673"/>
    </location>
</feature>
<keyword evidence="7" id="KW-0539">Nucleus</keyword>
<feature type="region of interest" description="Disordered" evidence="8">
    <location>
        <begin position="885"/>
        <end position="971"/>
    </location>
</feature>
<dbReference type="STRING" id="2020962.A0A2N1JAR6"/>
<evidence type="ECO:0000256" key="1">
    <source>
        <dbReference type="ARBA" id="ARBA00004123"/>
    </source>
</evidence>
<feature type="region of interest" description="Disordered" evidence="8">
    <location>
        <begin position="847"/>
        <end position="866"/>
    </location>
</feature>
<feature type="compositionally biased region" description="Basic and acidic residues" evidence="8">
    <location>
        <begin position="751"/>
        <end position="761"/>
    </location>
</feature>
<dbReference type="InterPro" id="IPR026541">
    <property type="entry name" value="MRG_dom"/>
</dbReference>
<feature type="compositionally biased region" description="Basic and acidic residues" evidence="8">
    <location>
        <begin position="795"/>
        <end position="807"/>
    </location>
</feature>
<evidence type="ECO:0000259" key="9">
    <source>
        <dbReference type="Pfam" id="PF05712"/>
    </source>
</evidence>
<dbReference type="Pfam" id="PF13805">
    <property type="entry name" value="Pil1"/>
    <property type="match status" value="1"/>
</dbReference>
<dbReference type="Gene3D" id="2.30.30.140">
    <property type="match status" value="1"/>
</dbReference>
<feature type="compositionally biased region" description="Basic and acidic residues" evidence="8">
    <location>
        <begin position="121"/>
        <end position="137"/>
    </location>
</feature>
<dbReference type="CDD" id="cd18983">
    <property type="entry name" value="CBD_MSL3_like"/>
    <property type="match status" value="1"/>
</dbReference>
<dbReference type="PANTHER" id="PTHR10880">
    <property type="entry name" value="MORTALITY FACTOR 4-LIKE PROTEIN"/>
    <property type="match status" value="1"/>
</dbReference>
<dbReference type="Gene3D" id="1.20.1270.60">
    <property type="entry name" value="Arfaptin homology (AH) domain/BAR domain"/>
    <property type="match status" value="1"/>
</dbReference>
<dbReference type="InterPro" id="IPR008676">
    <property type="entry name" value="MRG"/>
</dbReference>
<dbReference type="Gene3D" id="1.10.274.30">
    <property type="entry name" value="MRG domain"/>
    <property type="match status" value="1"/>
</dbReference>
<dbReference type="InterPro" id="IPR038217">
    <property type="entry name" value="MRG_C_sf"/>
</dbReference>
<evidence type="ECO:0000256" key="2">
    <source>
        <dbReference type="ARBA" id="ARBA00009093"/>
    </source>
</evidence>
<dbReference type="GO" id="GO:0032221">
    <property type="term" value="C:Rpd3S complex"/>
    <property type="evidence" value="ECO:0007669"/>
    <property type="project" value="TreeGrafter"/>
</dbReference>
<feature type="region of interest" description="Disordered" evidence="8">
    <location>
        <begin position="1136"/>
        <end position="1254"/>
    </location>
</feature>
<evidence type="ECO:0000256" key="5">
    <source>
        <dbReference type="ARBA" id="ARBA00023015"/>
    </source>
</evidence>
<evidence type="ECO:0000313" key="11">
    <source>
        <dbReference type="EMBL" id="PKI83639.1"/>
    </source>
</evidence>
<protein>
    <recommendedName>
        <fullName evidence="3">Chromatin modification-related protein EAF3</fullName>
    </recommendedName>
</protein>
<keyword evidence="6" id="KW-0804">Transcription</keyword>
<evidence type="ECO:0000256" key="8">
    <source>
        <dbReference type="SAM" id="MobiDB-lite"/>
    </source>
</evidence>
<keyword evidence="4" id="KW-0156">Chromatin regulator</keyword>
<evidence type="ECO:0000256" key="6">
    <source>
        <dbReference type="ARBA" id="ARBA00023163"/>
    </source>
</evidence>
<dbReference type="AlphaFoldDB" id="A0A2N1JAR6"/>
<feature type="domain" description="MRG" evidence="9">
    <location>
        <begin position="120"/>
        <end position="307"/>
    </location>
</feature>
<sequence>MQYQQDEKVLCYHGPLLYQAKILQAEDWKGDENQSGATGPHYFVHYQGWKKTWDEWVPPPRLLKFNDENIALQKSLVASQKAEAEALAQASSQASDANAQRRAEPRKPGAAPGSHARGTKRVRDSADHEEGERRPDIKLQLPDSLRLQLVDDWENVTRKEELVPLPRTPNVRTILKEYADHYDTLMSEVLQGLQLYFNKSLPQNLLYRFERTQYVELRKKLGSRLNVNERGSGTGASAGDTSAGGDTLAPCDIYGAEHLLRLFVNLPSIVAHTNMDNESVALLHDHVTDLLAYMAKEKARLFLREYETPSTAYLRLSDMNQPRTSASDSRALQNLVKAEKAYVDQLFTATSSAVSANSSLQAWGMSETPDLESAALTVSKHLDEVLDAQKTYAHAIDHYRSALKDVLDREQTVRTILRDREILISRVIKLSKKKPSRWEVANYDDDHNRAVEAALAELHACEQALSSETAFLIGVKRRTFKEAMTMRVKTLGDTGAAMMDSARSIIMFLDDFDANLPVAPPAPLPLPEQVSMVAHRQQRQQQEFEPPFQMENAPQGAYQDYHDANEQWQQHPYAEQWQQPYEQQVYEPLPYEQGLPYEQPQAYEQAYEQQPQAYPESAADLVPSYPPGAVPAFVPSRGVVSPVPLASPAMSSPAPQPMPAPKSKSRRTQKPHRRMSDASRNSSLQAIPQVPGGIPSAPKMNLEHARDGFVAPTVPGGVPSAPRIQFGRDDEDDEDRYRRHETYSNTTTTDVPRERHSRYTHDDDESGTRSQKQGGFFSRMSNLFRSELKAQPSSKRHEERGGRRVHSESFFSPISDSRSRALRDDSSDEEPSNVVRHYNERPLSSMNLHMSSSKSRNQQASRASAAAAEEDALTAAVRRSVIGAGITGNVPGKGSKPSSRSSSALGHGTRVNRRSVDSDVRPGSAASVSRPKSRNSVDQAEKPVRRKRRESATPAISHPPPAPSSFYGGLASNPAKFTTDSWVTKAEDLGRPSSAQSAKPLKSAMKSSKSHRVSSSGSDLQSLSINLDGQFDGTGHLDLELAEMVTSGRDGSPVKPAATQPSAAAPPITRTLFSNMGAKPVSQEDGATLGAAEEATYRAFLQEPASVHEGNDESVSRSAQLAAPFYATTHLAPQAQEAPVPAHPMASHTSKKSVRIESEPALCQPVSPHDDRHSSWNTRIGAHDDSSDEESTNADPDTYTSARQAFGSATRQLGLATGTLHTKPKGESTKRKSRPYNPSIQLPKGMETVARSRP</sequence>
<evidence type="ECO:0000313" key="12">
    <source>
        <dbReference type="Proteomes" id="UP000232875"/>
    </source>
</evidence>
<dbReference type="OrthoDB" id="124855at2759"/>
<evidence type="ECO:0000256" key="3">
    <source>
        <dbReference type="ARBA" id="ARBA00018505"/>
    </source>
</evidence>
<dbReference type="GO" id="GO:0035267">
    <property type="term" value="C:NuA4 histone acetyltransferase complex"/>
    <property type="evidence" value="ECO:0007669"/>
    <property type="project" value="TreeGrafter"/>
</dbReference>
<feature type="compositionally biased region" description="Low complexity" evidence="8">
    <location>
        <begin position="87"/>
        <end position="98"/>
    </location>
</feature>
<name>A0A2N1JAR6_9BASI</name>
<dbReference type="Pfam" id="PF05712">
    <property type="entry name" value="MRG"/>
    <property type="match status" value="1"/>
</dbReference>
<feature type="compositionally biased region" description="Low complexity" evidence="8">
    <location>
        <begin position="1003"/>
        <end position="1021"/>
    </location>
</feature>
<dbReference type="PROSITE" id="PS51640">
    <property type="entry name" value="MRG"/>
    <property type="match status" value="1"/>
</dbReference>
<feature type="compositionally biased region" description="Polar residues" evidence="8">
    <location>
        <begin position="768"/>
        <end position="784"/>
    </location>
</feature>
<dbReference type="InterPro" id="IPR053820">
    <property type="entry name" value="MSL3_chromo-like"/>
</dbReference>
<dbReference type="GO" id="GO:0006355">
    <property type="term" value="P:regulation of DNA-templated transcription"/>
    <property type="evidence" value="ECO:0007669"/>
    <property type="project" value="InterPro"/>
</dbReference>
<feature type="domain" description="MSL3 chromodomain-like" evidence="10">
    <location>
        <begin position="3"/>
        <end position="76"/>
    </location>
</feature>
<evidence type="ECO:0000256" key="4">
    <source>
        <dbReference type="ARBA" id="ARBA00022853"/>
    </source>
</evidence>
<dbReference type="PANTHER" id="PTHR10880:SF15">
    <property type="entry name" value="MSL COMPLEX SUBUNIT 3"/>
    <property type="match status" value="1"/>
</dbReference>
<feature type="region of interest" description="Disordered" evidence="8">
    <location>
        <begin position="87"/>
        <end position="138"/>
    </location>
</feature>
<dbReference type="EMBL" id="KZ454991">
    <property type="protein sequence ID" value="PKI83639.1"/>
    <property type="molecule type" value="Genomic_DNA"/>
</dbReference>